<feature type="signal peptide" evidence="1">
    <location>
        <begin position="1"/>
        <end position="16"/>
    </location>
</feature>
<accession>A0AAN7Z219</accession>
<gene>
    <name evidence="2" type="ORF">RRF57_002702</name>
</gene>
<dbReference type="EMBL" id="JAWHQM010000004">
    <property type="protein sequence ID" value="KAK5626987.1"/>
    <property type="molecule type" value="Genomic_DNA"/>
</dbReference>
<evidence type="ECO:0000313" key="3">
    <source>
        <dbReference type="Proteomes" id="UP001305414"/>
    </source>
</evidence>
<keyword evidence="3" id="KW-1185">Reference proteome</keyword>
<evidence type="ECO:0000313" key="2">
    <source>
        <dbReference type="EMBL" id="KAK5626987.1"/>
    </source>
</evidence>
<organism evidence="2 3">
    <name type="scientific">Xylaria bambusicola</name>
    <dbReference type="NCBI Taxonomy" id="326684"/>
    <lineage>
        <taxon>Eukaryota</taxon>
        <taxon>Fungi</taxon>
        <taxon>Dikarya</taxon>
        <taxon>Ascomycota</taxon>
        <taxon>Pezizomycotina</taxon>
        <taxon>Sordariomycetes</taxon>
        <taxon>Xylariomycetidae</taxon>
        <taxon>Xylariales</taxon>
        <taxon>Xylariaceae</taxon>
        <taxon>Xylaria</taxon>
    </lineage>
</organism>
<dbReference type="Proteomes" id="UP001305414">
    <property type="component" value="Unassembled WGS sequence"/>
</dbReference>
<proteinExistence type="predicted"/>
<comment type="caution">
    <text evidence="2">The sequence shown here is derived from an EMBL/GenBank/DDBJ whole genome shotgun (WGS) entry which is preliminary data.</text>
</comment>
<reference evidence="2 3" key="1">
    <citation type="submission" date="2023-10" db="EMBL/GenBank/DDBJ databases">
        <title>Draft genome sequence of Xylaria bambusicola isolate GMP-LS, the root and basal stem rot pathogen of sugarcane in Indonesia.</title>
        <authorList>
            <person name="Selvaraj P."/>
            <person name="Muralishankar V."/>
            <person name="Muruganantham S."/>
            <person name="Sp S."/>
            <person name="Haryani S."/>
            <person name="Lau K.J.X."/>
            <person name="Naqvi N.I."/>
        </authorList>
    </citation>
    <scope>NUCLEOTIDE SEQUENCE [LARGE SCALE GENOMIC DNA]</scope>
    <source>
        <strain evidence="2">GMP-LS</strain>
    </source>
</reference>
<name>A0AAN7Z219_9PEZI</name>
<protein>
    <submittedName>
        <fullName evidence="2">Uncharacterized protein</fullName>
    </submittedName>
</protein>
<evidence type="ECO:0000256" key="1">
    <source>
        <dbReference type="SAM" id="SignalP"/>
    </source>
</evidence>
<keyword evidence="1" id="KW-0732">Signal</keyword>
<sequence length="284" mass="32852">MKPILILMLFPIFSLAWQVKVWQLRENVQSFFSNPYKKSRVPQFMLDSKHPWILENQKKLEKLSDAESYLCFSSQEHTIDVNQKKSGGEENELGIPPDLFDYLEIDNSRGGISRPGWPNALLRAQEIQRCPAALSQVKTFKTGIYVYDSKYSDWDKRVLEPPRPPRELLDLFGDVLGNMSLETLKWDIPGQYAHYFGEHFVNRGLTLPSAKTLEISSINHFLVPMCSNITELVCRRRWGDYINKGDEDPELLLIKASMFAPNITRLGMEWEFDESKVQGTQFQA</sequence>
<feature type="chain" id="PRO_5043033353" evidence="1">
    <location>
        <begin position="17"/>
        <end position="284"/>
    </location>
</feature>
<dbReference type="AlphaFoldDB" id="A0AAN7Z219"/>